<dbReference type="InterPro" id="IPR013087">
    <property type="entry name" value="Znf_C2H2_type"/>
</dbReference>
<keyword evidence="6" id="KW-0804">Transcription</keyword>
<keyword evidence="2" id="KW-0479">Metal-binding</keyword>
<name>A0AAQ3QDY9_9LILI</name>
<evidence type="ECO:0000256" key="4">
    <source>
        <dbReference type="ARBA" id="ARBA00022833"/>
    </source>
</evidence>
<dbReference type="GO" id="GO:0005634">
    <property type="term" value="C:nucleus"/>
    <property type="evidence" value="ECO:0007669"/>
    <property type="project" value="UniProtKB-SubCell"/>
</dbReference>
<dbReference type="PANTHER" id="PTHR45801:SF110">
    <property type="entry name" value="TRANSCRIPTIONAL REGULATOR SUPERMAN"/>
    <property type="match status" value="1"/>
</dbReference>
<proteinExistence type="predicted"/>
<dbReference type="PANTHER" id="PTHR45801">
    <property type="entry name" value="OS07G0101800 PROTEIN"/>
    <property type="match status" value="1"/>
</dbReference>
<reference evidence="10 11" key="1">
    <citation type="submission" date="2023-10" db="EMBL/GenBank/DDBJ databases">
        <title>Chromosome-scale genome assembly provides insights into flower coloration mechanisms of Canna indica.</title>
        <authorList>
            <person name="Li C."/>
        </authorList>
    </citation>
    <scope>NUCLEOTIDE SEQUENCE [LARGE SCALE GENOMIC DNA]</scope>
    <source>
        <tissue evidence="10">Flower</tissue>
    </source>
</reference>
<keyword evidence="3 8" id="KW-0863">Zinc-finger</keyword>
<evidence type="ECO:0000256" key="6">
    <source>
        <dbReference type="ARBA" id="ARBA00023163"/>
    </source>
</evidence>
<dbReference type="Gene3D" id="3.30.160.60">
    <property type="entry name" value="Classic Zinc Finger"/>
    <property type="match status" value="1"/>
</dbReference>
<protein>
    <submittedName>
        <fullName evidence="10">Transcriptional regulator SUPERMAN-like</fullName>
    </submittedName>
</protein>
<dbReference type="SUPFAM" id="SSF57667">
    <property type="entry name" value="beta-beta-alpha zinc fingers"/>
    <property type="match status" value="1"/>
</dbReference>
<keyword evidence="4" id="KW-0862">Zinc</keyword>
<organism evidence="10 11">
    <name type="scientific">Canna indica</name>
    <name type="common">Indian-shot</name>
    <dbReference type="NCBI Taxonomy" id="4628"/>
    <lineage>
        <taxon>Eukaryota</taxon>
        <taxon>Viridiplantae</taxon>
        <taxon>Streptophyta</taxon>
        <taxon>Embryophyta</taxon>
        <taxon>Tracheophyta</taxon>
        <taxon>Spermatophyta</taxon>
        <taxon>Magnoliopsida</taxon>
        <taxon>Liliopsida</taxon>
        <taxon>Zingiberales</taxon>
        <taxon>Cannaceae</taxon>
        <taxon>Canna</taxon>
    </lineage>
</organism>
<evidence type="ECO:0000256" key="8">
    <source>
        <dbReference type="PROSITE-ProRule" id="PRU00042"/>
    </source>
</evidence>
<dbReference type="AlphaFoldDB" id="A0AAQ3QDY9"/>
<dbReference type="InterPro" id="IPR052426">
    <property type="entry name" value="Plant_dev_regulator"/>
</dbReference>
<accession>A0AAQ3QDY9</accession>
<dbReference type="GO" id="GO:0008270">
    <property type="term" value="F:zinc ion binding"/>
    <property type="evidence" value="ECO:0007669"/>
    <property type="project" value="UniProtKB-KW"/>
</dbReference>
<evidence type="ECO:0000256" key="5">
    <source>
        <dbReference type="ARBA" id="ARBA00023015"/>
    </source>
</evidence>
<dbReference type="PROSITE" id="PS00028">
    <property type="entry name" value="ZINC_FINGER_C2H2_1"/>
    <property type="match status" value="1"/>
</dbReference>
<dbReference type="PROSITE" id="PS50157">
    <property type="entry name" value="ZINC_FINGER_C2H2_2"/>
    <property type="match status" value="1"/>
</dbReference>
<dbReference type="EMBL" id="CP136894">
    <property type="protein sequence ID" value="WOL07424.1"/>
    <property type="molecule type" value="Genomic_DNA"/>
</dbReference>
<sequence length="231" mass="25441">MWQWSVAGFVTLKWRRGIGPRRSMERSCTTADKSSKGKETWMMMSCYSQIGSRGGPLPNGGFIGGFSWPPRSYSCSFCKREFKSAQALGGHMNVHRRDKARLRHSPPPPPLPCDLNLNPNPNPTLLGVGKAGPPLIPNLNMPPPPPPPSSSFGNEMIMVSLLPHCCSCSPLPSSDGLNTMDAVKGLIKEKEMGLQNGRKVVRLDLDLDLEMGIFDQDSKHDLDLELRLGYI</sequence>
<keyword evidence="5" id="KW-0805">Transcription regulation</keyword>
<dbReference type="Pfam" id="PF13912">
    <property type="entry name" value="zf-C2H2_6"/>
    <property type="match status" value="1"/>
</dbReference>
<evidence type="ECO:0000256" key="3">
    <source>
        <dbReference type="ARBA" id="ARBA00022771"/>
    </source>
</evidence>
<gene>
    <name evidence="10" type="ORF">Cni_G16165</name>
</gene>
<evidence type="ECO:0000313" key="10">
    <source>
        <dbReference type="EMBL" id="WOL07424.1"/>
    </source>
</evidence>
<evidence type="ECO:0000256" key="7">
    <source>
        <dbReference type="ARBA" id="ARBA00023242"/>
    </source>
</evidence>
<feature type="domain" description="C2H2-type" evidence="9">
    <location>
        <begin position="73"/>
        <end position="100"/>
    </location>
</feature>
<evidence type="ECO:0000256" key="1">
    <source>
        <dbReference type="ARBA" id="ARBA00004123"/>
    </source>
</evidence>
<keyword evidence="11" id="KW-1185">Reference proteome</keyword>
<evidence type="ECO:0000313" key="11">
    <source>
        <dbReference type="Proteomes" id="UP001327560"/>
    </source>
</evidence>
<dbReference type="Proteomes" id="UP001327560">
    <property type="component" value="Chromosome 5"/>
</dbReference>
<comment type="subcellular location">
    <subcellularLocation>
        <location evidence="1">Nucleus</location>
    </subcellularLocation>
</comment>
<dbReference type="SMART" id="SM00355">
    <property type="entry name" value="ZnF_C2H2"/>
    <property type="match status" value="1"/>
</dbReference>
<evidence type="ECO:0000259" key="9">
    <source>
        <dbReference type="PROSITE" id="PS50157"/>
    </source>
</evidence>
<dbReference type="InterPro" id="IPR036236">
    <property type="entry name" value="Znf_C2H2_sf"/>
</dbReference>
<keyword evidence="7" id="KW-0539">Nucleus</keyword>
<evidence type="ECO:0000256" key="2">
    <source>
        <dbReference type="ARBA" id="ARBA00022723"/>
    </source>
</evidence>